<gene>
    <name evidence="2" type="ORF">MNBD_BACTEROID03-1948</name>
</gene>
<protein>
    <recommendedName>
        <fullName evidence="3">Toxin</fullName>
    </recommendedName>
</protein>
<name>A0A3B0THW2_9ZZZZ</name>
<reference evidence="2" key="1">
    <citation type="submission" date="2018-06" db="EMBL/GenBank/DDBJ databases">
        <authorList>
            <person name="Zhirakovskaya E."/>
        </authorList>
    </citation>
    <scope>NUCLEOTIDE SEQUENCE</scope>
</reference>
<dbReference type="InterPro" id="IPR035093">
    <property type="entry name" value="RelE/ParE_toxin_dom_sf"/>
</dbReference>
<sequence length="97" mass="11642">MCNYILSLKTEDDIDEIYLFTKTEFGQHQAIKYLLSLKSYFELLVKNPDIGKDRSEIKKGLFSFPFESHIIFYWVFKNHIRIIRVLYGGRDIIKFLK</sequence>
<dbReference type="InterPro" id="IPR007712">
    <property type="entry name" value="RelE/ParE_toxin"/>
</dbReference>
<dbReference type="InterPro" id="IPR028344">
    <property type="entry name" value="ParE1/4"/>
</dbReference>
<dbReference type="AlphaFoldDB" id="A0A3B0THW2"/>
<dbReference type="PIRSF" id="PIRSF029218">
    <property type="entry name" value="ParE"/>
    <property type="match status" value="1"/>
</dbReference>
<evidence type="ECO:0008006" key="3">
    <source>
        <dbReference type="Google" id="ProtNLM"/>
    </source>
</evidence>
<evidence type="ECO:0000256" key="1">
    <source>
        <dbReference type="ARBA" id="ARBA00022649"/>
    </source>
</evidence>
<organism evidence="2">
    <name type="scientific">hydrothermal vent metagenome</name>
    <dbReference type="NCBI Taxonomy" id="652676"/>
    <lineage>
        <taxon>unclassified sequences</taxon>
        <taxon>metagenomes</taxon>
        <taxon>ecological metagenomes</taxon>
    </lineage>
</organism>
<accession>A0A3B0THW2</accession>
<dbReference type="Gene3D" id="3.30.2310.20">
    <property type="entry name" value="RelE-like"/>
    <property type="match status" value="1"/>
</dbReference>
<evidence type="ECO:0000313" key="2">
    <source>
        <dbReference type="EMBL" id="VAW17528.1"/>
    </source>
</evidence>
<dbReference type="EMBL" id="UOEL01000144">
    <property type="protein sequence ID" value="VAW17528.1"/>
    <property type="molecule type" value="Genomic_DNA"/>
</dbReference>
<dbReference type="Pfam" id="PF05016">
    <property type="entry name" value="ParE_toxin"/>
    <property type="match status" value="1"/>
</dbReference>
<keyword evidence="1" id="KW-1277">Toxin-antitoxin system</keyword>
<proteinExistence type="predicted"/>